<name>A0AAV1UEG6_9STRA</name>
<reference evidence="1" key="1">
    <citation type="submission" date="2024-01" db="EMBL/GenBank/DDBJ databases">
        <authorList>
            <person name="Webb A."/>
        </authorList>
    </citation>
    <scope>NUCLEOTIDE SEQUENCE</scope>
    <source>
        <strain evidence="1">Pm1</strain>
    </source>
</reference>
<sequence length="99" mass="11241">MQGVEIDARYIEMESMQPEQDAIPSLLMPQGQSAPTGFELESYREPPTSFAKEHVVFDTPANRSRRSRESVFLLEDGTDAEEERNQKEVMYCTLQSVPG</sequence>
<dbReference type="Proteomes" id="UP001162060">
    <property type="component" value="Unassembled WGS sequence"/>
</dbReference>
<organism evidence="1 2">
    <name type="scientific">Peronospora matthiolae</name>
    <dbReference type="NCBI Taxonomy" id="2874970"/>
    <lineage>
        <taxon>Eukaryota</taxon>
        <taxon>Sar</taxon>
        <taxon>Stramenopiles</taxon>
        <taxon>Oomycota</taxon>
        <taxon>Peronosporomycetes</taxon>
        <taxon>Peronosporales</taxon>
        <taxon>Peronosporaceae</taxon>
        <taxon>Peronospora</taxon>
    </lineage>
</organism>
<proteinExistence type="predicted"/>
<evidence type="ECO:0000313" key="1">
    <source>
        <dbReference type="EMBL" id="CAK7932028.1"/>
    </source>
</evidence>
<evidence type="ECO:0000313" key="2">
    <source>
        <dbReference type="Proteomes" id="UP001162060"/>
    </source>
</evidence>
<gene>
    <name evidence="1" type="ORF">PM001_LOCUS17178</name>
</gene>
<comment type="caution">
    <text evidence="1">The sequence shown here is derived from an EMBL/GenBank/DDBJ whole genome shotgun (WGS) entry which is preliminary data.</text>
</comment>
<protein>
    <submittedName>
        <fullName evidence="1">Uncharacterized protein</fullName>
    </submittedName>
</protein>
<dbReference type="EMBL" id="CAKLBY020000188">
    <property type="protein sequence ID" value="CAK7932028.1"/>
    <property type="molecule type" value="Genomic_DNA"/>
</dbReference>
<dbReference type="AlphaFoldDB" id="A0AAV1UEG6"/>
<accession>A0AAV1UEG6</accession>